<dbReference type="EMBL" id="VMNW02000007">
    <property type="protein sequence ID" value="KAA9164380.1"/>
    <property type="molecule type" value="Genomic_DNA"/>
</dbReference>
<organism evidence="5 6">
    <name type="scientific">Amycolatopsis acidicola</name>
    <dbReference type="NCBI Taxonomy" id="2596893"/>
    <lineage>
        <taxon>Bacteria</taxon>
        <taxon>Bacillati</taxon>
        <taxon>Actinomycetota</taxon>
        <taxon>Actinomycetes</taxon>
        <taxon>Pseudonocardiales</taxon>
        <taxon>Pseudonocardiaceae</taxon>
        <taxon>Amycolatopsis</taxon>
    </lineage>
</organism>
<keyword evidence="1" id="KW-0805">Transcription regulation</keyword>
<keyword evidence="2" id="KW-0238">DNA-binding</keyword>
<dbReference type="Gene3D" id="1.20.120.530">
    <property type="entry name" value="GntR ligand-binding domain-like"/>
    <property type="match status" value="1"/>
</dbReference>
<dbReference type="PANTHER" id="PTHR43537:SF5">
    <property type="entry name" value="UXU OPERON TRANSCRIPTIONAL REGULATOR"/>
    <property type="match status" value="1"/>
</dbReference>
<dbReference type="RefSeq" id="WP_144747030.1">
    <property type="nucleotide sequence ID" value="NZ_VMNW02000007.1"/>
</dbReference>
<dbReference type="PANTHER" id="PTHR43537">
    <property type="entry name" value="TRANSCRIPTIONAL REGULATOR, GNTR FAMILY"/>
    <property type="match status" value="1"/>
</dbReference>
<feature type="domain" description="HTH gntR-type" evidence="4">
    <location>
        <begin position="15"/>
        <end position="82"/>
    </location>
</feature>
<dbReference type="CDD" id="cd07377">
    <property type="entry name" value="WHTH_GntR"/>
    <property type="match status" value="1"/>
</dbReference>
<dbReference type="GO" id="GO:0003700">
    <property type="term" value="F:DNA-binding transcription factor activity"/>
    <property type="evidence" value="ECO:0007669"/>
    <property type="project" value="InterPro"/>
</dbReference>
<name>A0A5N0VGV8_9PSEU</name>
<sequence length="240" mass="27203">MRTSSTARVEDPTEPAQTDPLVDRLLALITDGELSPGQRVDQRAISERLNVSRTPLREALKALESEGILSHEPNRGYTVTKLTASDLLQYHSLRFHIEGELVASIEWPDEEQLKALKKANDWYRAAGDSAEIGQMARANREFHFLLMSWSPLNIMFNELKRIWRITDAYHTGAFSTPERRKRVVSEHDAIVRAIEARSRSRLIKHMTTHSERQKELLADFIGPGMPAWAAPAVLPKASRS</sequence>
<dbReference type="SUPFAM" id="SSF46785">
    <property type="entry name" value="Winged helix' DNA-binding domain"/>
    <property type="match status" value="1"/>
</dbReference>
<comment type="caution">
    <text evidence="5">The sequence shown here is derived from an EMBL/GenBank/DDBJ whole genome shotgun (WGS) entry which is preliminary data.</text>
</comment>
<evidence type="ECO:0000259" key="4">
    <source>
        <dbReference type="PROSITE" id="PS50949"/>
    </source>
</evidence>
<dbReference type="Proteomes" id="UP000319769">
    <property type="component" value="Unassembled WGS sequence"/>
</dbReference>
<dbReference type="OrthoDB" id="3367236at2"/>
<reference evidence="5" key="1">
    <citation type="submission" date="2019-09" db="EMBL/GenBank/DDBJ databases">
        <authorList>
            <person name="Teo W.F.A."/>
            <person name="Duangmal K."/>
        </authorList>
    </citation>
    <scope>NUCLEOTIDE SEQUENCE [LARGE SCALE GENOMIC DNA]</scope>
    <source>
        <strain evidence="5">K81G1</strain>
    </source>
</reference>
<dbReference type="AlphaFoldDB" id="A0A5N0VGV8"/>
<evidence type="ECO:0000313" key="5">
    <source>
        <dbReference type="EMBL" id="KAA9164380.1"/>
    </source>
</evidence>
<dbReference type="InterPro" id="IPR008920">
    <property type="entry name" value="TF_FadR/GntR_C"/>
</dbReference>
<keyword evidence="3" id="KW-0804">Transcription</keyword>
<dbReference type="Pfam" id="PF07729">
    <property type="entry name" value="FCD"/>
    <property type="match status" value="1"/>
</dbReference>
<proteinExistence type="predicted"/>
<dbReference type="InterPro" id="IPR000524">
    <property type="entry name" value="Tscrpt_reg_HTH_GntR"/>
</dbReference>
<protein>
    <submittedName>
        <fullName evidence="5">GntR family transcriptional regulator</fullName>
    </submittedName>
</protein>
<dbReference type="SUPFAM" id="SSF48008">
    <property type="entry name" value="GntR ligand-binding domain-like"/>
    <property type="match status" value="1"/>
</dbReference>
<dbReference type="GO" id="GO:0003677">
    <property type="term" value="F:DNA binding"/>
    <property type="evidence" value="ECO:0007669"/>
    <property type="project" value="UniProtKB-KW"/>
</dbReference>
<dbReference type="SMART" id="SM00895">
    <property type="entry name" value="FCD"/>
    <property type="match status" value="1"/>
</dbReference>
<evidence type="ECO:0000256" key="2">
    <source>
        <dbReference type="ARBA" id="ARBA00023125"/>
    </source>
</evidence>
<keyword evidence="6" id="KW-1185">Reference proteome</keyword>
<dbReference type="InterPro" id="IPR036390">
    <property type="entry name" value="WH_DNA-bd_sf"/>
</dbReference>
<dbReference type="PROSITE" id="PS50949">
    <property type="entry name" value="HTH_GNTR"/>
    <property type="match status" value="1"/>
</dbReference>
<dbReference type="InterPro" id="IPR011711">
    <property type="entry name" value="GntR_C"/>
</dbReference>
<dbReference type="SMART" id="SM00345">
    <property type="entry name" value="HTH_GNTR"/>
    <property type="match status" value="1"/>
</dbReference>
<dbReference type="Gene3D" id="1.10.10.10">
    <property type="entry name" value="Winged helix-like DNA-binding domain superfamily/Winged helix DNA-binding domain"/>
    <property type="match status" value="1"/>
</dbReference>
<evidence type="ECO:0000313" key="6">
    <source>
        <dbReference type="Proteomes" id="UP000319769"/>
    </source>
</evidence>
<dbReference type="PRINTS" id="PR00035">
    <property type="entry name" value="HTHGNTR"/>
</dbReference>
<gene>
    <name evidence="5" type="ORF">FPZ12_007230</name>
</gene>
<evidence type="ECO:0000256" key="1">
    <source>
        <dbReference type="ARBA" id="ARBA00023015"/>
    </source>
</evidence>
<dbReference type="InterPro" id="IPR036388">
    <property type="entry name" value="WH-like_DNA-bd_sf"/>
</dbReference>
<accession>A0A5N0VGV8</accession>
<evidence type="ECO:0000256" key="3">
    <source>
        <dbReference type="ARBA" id="ARBA00023163"/>
    </source>
</evidence>
<dbReference type="Pfam" id="PF00392">
    <property type="entry name" value="GntR"/>
    <property type="match status" value="1"/>
</dbReference>